<dbReference type="OrthoDB" id="596512at2"/>
<dbReference type="KEGG" id="als:DJ013_17430"/>
<dbReference type="EMBL" id="CP029480">
    <property type="protein sequence ID" value="AWV99857.1"/>
    <property type="molecule type" value="Genomic_DNA"/>
</dbReference>
<protein>
    <recommendedName>
        <fullName evidence="3">Capsule assembly Wzi family protein</fullName>
    </recommendedName>
</protein>
<accession>A0A2Z4GFL3</accession>
<dbReference type="Proteomes" id="UP000249873">
    <property type="component" value="Chromosome"/>
</dbReference>
<dbReference type="Gene3D" id="2.40.160.130">
    <property type="entry name" value="Capsule assembly protein Wzi"/>
    <property type="match status" value="1"/>
</dbReference>
<evidence type="ECO:0000313" key="1">
    <source>
        <dbReference type="EMBL" id="AWV99857.1"/>
    </source>
</evidence>
<gene>
    <name evidence="1" type="ORF">DJ013_17430</name>
</gene>
<dbReference type="RefSeq" id="WP_111373225.1">
    <property type="nucleotide sequence ID" value="NZ_CP029480.1"/>
</dbReference>
<dbReference type="AlphaFoldDB" id="A0A2Z4GFL3"/>
<organism evidence="1 2">
    <name type="scientific">Arcticibacterium luteifluviistationis</name>
    <dbReference type="NCBI Taxonomy" id="1784714"/>
    <lineage>
        <taxon>Bacteria</taxon>
        <taxon>Pseudomonadati</taxon>
        <taxon>Bacteroidota</taxon>
        <taxon>Cytophagia</taxon>
        <taxon>Cytophagales</taxon>
        <taxon>Leadbetterellaceae</taxon>
        <taxon>Arcticibacterium</taxon>
    </lineage>
</organism>
<evidence type="ECO:0008006" key="3">
    <source>
        <dbReference type="Google" id="ProtNLM"/>
    </source>
</evidence>
<reference evidence="1 2" key="1">
    <citation type="submission" date="2018-05" db="EMBL/GenBank/DDBJ databases">
        <title>Complete genome sequence of Arcticibacterium luteifluviistationis SM1504T, a cytophagaceae bacterium isolated from Arctic surface seawater.</title>
        <authorList>
            <person name="Li Y."/>
            <person name="Qin Q.-L."/>
        </authorList>
    </citation>
    <scope>NUCLEOTIDE SEQUENCE [LARGE SCALE GENOMIC DNA]</scope>
    <source>
        <strain evidence="1 2">SM1504</strain>
    </source>
</reference>
<sequence length="504" mass="56786">MKFKILLLLVSAHFLSIPLSGQKLIKNNNYSLSSSLFISSSDQLPFWLRSNQYGEVPVESQFLQLKGSVHHDYDSLFNKSKELKRFGIGYGITGLVNSGKVNQAILSESYIKIRHGFLEFYGGRRKEIVGLVDSTLSSGSFIWSGNALPLPKIELSIPNYTPITKNKILSIKGSYSHGWFGSTDSVKNYYLHQKTFYTRIGKPSWKFKFYGGFNHQVQWAGKPAKPFYDPKTEQVIKKYPSGFSTYTKVVTGISLNKDLDAGTIKDGVPFNEAFNRAGNHLGTIDIALEYETQVGKFLIYRQSIYEDGSLFYLSNISDGLSGISYAPTTFLSSNSFFSIHKINFELFNSMNQGGSRGSGSSGNSIPELRGVDNYFNNSLYQDGYTYKTLTIGTPHITPLYLSQESYSPLLISRLNQSYLINNRVQSINIALNGSILNTIFYNFRYSNSKNSGSYNYPLLNTQQSLLTNFKYRKNSWNYHLSLGFDKVSDLNSTLGSKVTLEKLF</sequence>
<evidence type="ECO:0000313" key="2">
    <source>
        <dbReference type="Proteomes" id="UP000249873"/>
    </source>
</evidence>
<proteinExistence type="predicted"/>
<keyword evidence="2" id="KW-1185">Reference proteome</keyword>
<name>A0A2Z4GFL3_9BACT</name>
<dbReference type="InterPro" id="IPR038636">
    <property type="entry name" value="Wzi_sf"/>
</dbReference>